<name>A0ABV7L9A6_9PROT</name>
<reference evidence="7" key="1">
    <citation type="journal article" date="2019" name="Int. J. Syst. Evol. Microbiol.">
        <title>The Global Catalogue of Microorganisms (GCM) 10K type strain sequencing project: providing services to taxonomists for standard genome sequencing and annotation.</title>
        <authorList>
            <consortium name="The Broad Institute Genomics Platform"/>
            <consortium name="The Broad Institute Genome Sequencing Center for Infectious Disease"/>
            <person name="Wu L."/>
            <person name="Ma J."/>
        </authorList>
    </citation>
    <scope>NUCLEOTIDE SEQUENCE [LARGE SCALE GENOMIC DNA]</scope>
    <source>
        <strain evidence="7">KCTC 42964</strain>
    </source>
</reference>
<evidence type="ECO:0000256" key="4">
    <source>
        <dbReference type="PROSITE-ProRule" id="PRU00335"/>
    </source>
</evidence>
<evidence type="ECO:0000313" key="6">
    <source>
        <dbReference type="EMBL" id="MFC3231224.1"/>
    </source>
</evidence>
<feature type="DNA-binding region" description="H-T-H motif" evidence="4">
    <location>
        <begin position="36"/>
        <end position="55"/>
    </location>
</feature>
<dbReference type="Gene3D" id="1.10.357.10">
    <property type="entry name" value="Tetracycline Repressor, domain 2"/>
    <property type="match status" value="1"/>
</dbReference>
<evidence type="ECO:0000256" key="1">
    <source>
        <dbReference type="ARBA" id="ARBA00023015"/>
    </source>
</evidence>
<keyword evidence="7" id="KW-1185">Reference proteome</keyword>
<dbReference type="RefSeq" id="WP_379906688.1">
    <property type="nucleotide sequence ID" value="NZ_JBHRTR010000054.1"/>
</dbReference>
<organism evidence="6 7">
    <name type="scientific">Marinibaculum pumilum</name>
    <dbReference type="NCBI Taxonomy" id="1766165"/>
    <lineage>
        <taxon>Bacteria</taxon>
        <taxon>Pseudomonadati</taxon>
        <taxon>Pseudomonadota</taxon>
        <taxon>Alphaproteobacteria</taxon>
        <taxon>Rhodospirillales</taxon>
        <taxon>Rhodospirillaceae</taxon>
        <taxon>Marinibaculum</taxon>
    </lineage>
</organism>
<evidence type="ECO:0000256" key="2">
    <source>
        <dbReference type="ARBA" id="ARBA00023125"/>
    </source>
</evidence>
<dbReference type="EMBL" id="JBHRTR010000054">
    <property type="protein sequence ID" value="MFC3231224.1"/>
    <property type="molecule type" value="Genomic_DNA"/>
</dbReference>
<keyword evidence="1" id="KW-0805">Transcription regulation</keyword>
<dbReference type="InterPro" id="IPR050109">
    <property type="entry name" value="HTH-type_TetR-like_transc_reg"/>
</dbReference>
<evidence type="ECO:0000313" key="7">
    <source>
        <dbReference type="Proteomes" id="UP001595528"/>
    </source>
</evidence>
<comment type="caution">
    <text evidence="6">The sequence shown here is derived from an EMBL/GenBank/DDBJ whole genome shotgun (WGS) entry which is preliminary data.</text>
</comment>
<proteinExistence type="predicted"/>
<dbReference type="SUPFAM" id="SSF46689">
    <property type="entry name" value="Homeodomain-like"/>
    <property type="match status" value="1"/>
</dbReference>
<dbReference type="PANTHER" id="PTHR30055:SF234">
    <property type="entry name" value="HTH-TYPE TRANSCRIPTIONAL REGULATOR BETI"/>
    <property type="match status" value="1"/>
</dbReference>
<accession>A0ABV7L9A6</accession>
<keyword evidence="2 4" id="KW-0238">DNA-binding</keyword>
<dbReference type="PANTHER" id="PTHR30055">
    <property type="entry name" value="HTH-TYPE TRANSCRIPTIONAL REGULATOR RUTR"/>
    <property type="match status" value="1"/>
</dbReference>
<sequence>MPAPAAGGGHGNRRRRTRKDLLEAAARLSADGHAPSMEEVAAEALVSRATIYRYFPNVESLLAEAAAHAVMPDPRILFADDPATDPVVRVDRAEAAMHEGMYAHEMPLRMTLAQALLAGMKAETAGMPLRQNRRLPLIEAALAPVRDRLDTATYDRLCQALCLVFGLETMVMFRDVLQVDPDRAREVKSWAIRALVEAALREAPPPAPGGTRRRRR</sequence>
<dbReference type="InterPro" id="IPR001647">
    <property type="entry name" value="HTH_TetR"/>
</dbReference>
<evidence type="ECO:0000259" key="5">
    <source>
        <dbReference type="PROSITE" id="PS50977"/>
    </source>
</evidence>
<dbReference type="InterPro" id="IPR009057">
    <property type="entry name" value="Homeodomain-like_sf"/>
</dbReference>
<feature type="domain" description="HTH tetR-type" evidence="5">
    <location>
        <begin position="15"/>
        <end position="73"/>
    </location>
</feature>
<dbReference type="Pfam" id="PF00440">
    <property type="entry name" value="TetR_N"/>
    <property type="match status" value="1"/>
</dbReference>
<dbReference type="Proteomes" id="UP001595528">
    <property type="component" value="Unassembled WGS sequence"/>
</dbReference>
<protein>
    <submittedName>
        <fullName evidence="6">Helix-turn-helix domain-containing protein</fullName>
    </submittedName>
</protein>
<keyword evidence="3" id="KW-0804">Transcription</keyword>
<evidence type="ECO:0000256" key="3">
    <source>
        <dbReference type="ARBA" id="ARBA00023163"/>
    </source>
</evidence>
<dbReference type="PROSITE" id="PS50977">
    <property type="entry name" value="HTH_TETR_2"/>
    <property type="match status" value="1"/>
</dbReference>
<gene>
    <name evidence="6" type="ORF">ACFOGJ_28510</name>
</gene>